<evidence type="ECO:0000313" key="3">
    <source>
        <dbReference type="Proteomes" id="UP000247555"/>
    </source>
</evidence>
<comment type="caution">
    <text evidence="2">The sequence shown here is derived from an EMBL/GenBank/DDBJ whole genome shotgun (WGS) entry which is preliminary data.</text>
</comment>
<dbReference type="RefSeq" id="WP_110391054.1">
    <property type="nucleotide sequence ID" value="NZ_CALCOA010000245.1"/>
</dbReference>
<dbReference type="SUPFAM" id="SSF54523">
    <property type="entry name" value="Pili subunits"/>
    <property type="match status" value="1"/>
</dbReference>
<reference evidence="2 3" key="1">
    <citation type="submission" date="2018-05" db="EMBL/GenBank/DDBJ databases">
        <title>Genomic Encyclopedia of Type Strains, Phase IV (KMG-IV): sequencing the most valuable type-strain genomes for metagenomic binning, comparative biology and taxonomic classification.</title>
        <authorList>
            <person name="Goeker M."/>
        </authorList>
    </citation>
    <scope>NUCLEOTIDE SEQUENCE [LARGE SCALE GENOMIC DNA]</scope>
    <source>
        <strain evidence="2 3">DSM 29661</strain>
    </source>
</reference>
<name>A0A318KRQ4_9NEIS</name>
<dbReference type="OrthoDB" id="6038212at2"/>
<evidence type="ECO:0000313" key="2">
    <source>
        <dbReference type="EMBL" id="PXX78355.1"/>
    </source>
</evidence>
<dbReference type="AlphaFoldDB" id="A0A318KRQ4"/>
<feature type="transmembrane region" description="Helical" evidence="1">
    <location>
        <begin position="12"/>
        <end position="35"/>
    </location>
</feature>
<dbReference type="InterPro" id="IPR012902">
    <property type="entry name" value="N_methyl_site"/>
</dbReference>
<organism evidence="2 3">
    <name type="scientific">Rivihabitans pingtungensis</name>
    <dbReference type="NCBI Taxonomy" id="1054498"/>
    <lineage>
        <taxon>Bacteria</taxon>
        <taxon>Pseudomonadati</taxon>
        <taxon>Pseudomonadota</taxon>
        <taxon>Betaproteobacteria</taxon>
        <taxon>Neisseriales</taxon>
        <taxon>Aquaspirillaceae</taxon>
        <taxon>Rivihabitans</taxon>
    </lineage>
</organism>
<dbReference type="Pfam" id="PF07963">
    <property type="entry name" value="N_methyl"/>
    <property type="match status" value="1"/>
</dbReference>
<dbReference type="NCBIfam" id="TIGR02532">
    <property type="entry name" value="IV_pilin_GFxxxE"/>
    <property type="match status" value="1"/>
</dbReference>
<dbReference type="Proteomes" id="UP000247555">
    <property type="component" value="Unassembled WGS sequence"/>
</dbReference>
<dbReference type="InterPro" id="IPR045584">
    <property type="entry name" value="Pilin-like"/>
</dbReference>
<keyword evidence="1" id="KW-0812">Transmembrane</keyword>
<dbReference type="PROSITE" id="PS00409">
    <property type="entry name" value="PROKAR_NTER_METHYL"/>
    <property type="match status" value="1"/>
</dbReference>
<evidence type="ECO:0000256" key="1">
    <source>
        <dbReference type="SAM" id="Phobius"/>
    </source>
</evidence>
<protein>
    <submittedName>
        <fullName evidence="2">Prepilin-type N-terminal cleavage/methylation domain-containing protein</fullName>
    </submittedName>
</protein>
<accession>A0A318KRQ4</accession>
<gene>
    <name evidence="2" type="ORF">DFR34_11274</name>
</gene>
<keyword evidence="1" id="KW-0472">Membrane</keyword>
<keyword evidence="1" id="KW-1133">Transmembrane helix</keyword>
<dbReference type="EMBL" id="QJKI01000012">
    <property type="protein sequence ID" value="PXX78355.1"/>
    <property type="molecule type" value="Genomic_DNA"/>
</dbReference>
<sequence length="252" mass="25778">MASSVASAEAGFSLVELAIALAVLGVMLTGLLGPLQQLRTHQRQQDTRAALAAIRQGLLGYAMSHGRLPCPADPALADSHAQAGLALPDTGMPCQRQAGVLPWKTLGAPALDAWGHRYSYAVAARYSQPVSQLAYPQASSAAELAEAAWYVHLTASATPPAAVQQTRLAALVLSHGANGYGGWDALGQALPGASASSGEQLNIVTAGRDLGSNGAPKPFYGPTNPGVDSDDVLEAIPAPLLLHALVSAGRLP</sequence>
<proteinExistence type="predicted"/>
<keyword evidence="3" id="KW-1185">Reference proteome</keyword>